<proteinExistence type="predicted"/>
<feature type="coiled-coil region" evidence="1">
    <location>
        <begin position="233"/>
        <end position="260"/>
    </location>
</feature>
<reference evidence="2 3" key="1">
    <citation type="submission" date="2021-10" db="EMBL/GenBank/DDBJ databases">
        <title>Anaerobic single-cell dispensing facilitates the cultivation of human gut bacteria.</title>
        <authorList>
            <person name="Afrizal A."/>
        </authorList>
    </citation>
    <scope>NUCLEOTIDE SEQUENCE [LARGE SCALE GENOMIC DNA]</scope>
    <source>
        <strain evidence="2 3">CLA-AA-H276</strain>
    </source>
</reference>
<dbReference type="PANTHER" id="PTHR41317:SF1">
    <property type="entry name" value="PD-(D_E)XK NUCLEASE FAMILY TRANSPOSASE"/>
    <property type="match status" value="1"/>
</dbReference>
<name>A0AAE3A6W9_9FIRM</name>
<keyword evidence="1" id="KW-0175">Coiled coil</keyword>
<evidence type="ECO:0000313" key="2">
    <source>
        <dbReference type="EMBL" id="MCC2125624.1"/>
    </source>
</evidence>
<protein>
    <submittedName>
        <fullName evidence="2">Rpn family recombination-promoting nuclease/putative transposase</fullName>
    </submittedName>
</protein>
<evidence type="ECO:0000256" key="1">
    <source>
        <dbReference type="SAM" id="Coils"/>
    </source>
</evidence>
<dbReference type="EMBL" id="JAJEPS010000004">
    <property type="protein sequence ID" value="MCC2125624.1"/>
    <property type="molecule type" value="Genomic_DNA"/>
</dbReference>
<dbReference type="InterPro" id="IPR010106">
    <property type="entry name" value="RpnA"/>
</dbReference>
<organism evidence="2 3">
    <name type="scientific">Hominiventricola filiformis</name>
    <dbReference type="NCBI Taxonomy" id="2885352"/>
    <lineage>
        <taxon>Bacteria</taxon>
        <taxon>Bacillati</taxon>
        <taxon>Bacillota</taxon>
        <taxon>Clostridia</taxon>
        <taxon>Lachnospirales</taxon>
        <taxon>Lachnospiraceae</taxon>
        <taxon>Hominiventricola</taxon>
    </lineage>
</organism>
<dbReference type="RefSeq" id="WP_308459003.1">
    <property type="nucleotide sequence ID" value="NZ_JAJEPS010000004.1"/>
</dbReference>
<sequence>MSENTVIQKKDDFIMLPTSDFCFKELMQNSKVRKGIISALLGISPEEIAGTKLLPTSTTEEYPDGKLGILDVLIKLENGTQVGMEMQVAKYDYWTNRILFYLCRMFTGQIEKGDTYDKLKKCIHVSFLDFIHFENDYDFYRKITLRDEKNSEYTDLLELHILELKKLPPEEQNENGLLKWTRFLNGKCREDFEKMAEKDEYIDEAYELLKKMSADERKRLAYEAREKAVRDYNTQIKSSLERGEERLNSLNRQLLKMNRMNDLVKAVSNKEYRQKLYLEFGL</sequence>
<accession>A0AAE3A6W9</accession>
<gene>
    <name evidence="2" type="ORF">LKD36_05455</name>
</gene>
<dbReference type="AlphaFoldDB" id="A0AAE3A6W9"/>
<dbReference type="Proteomes" id="UP001198220">
    <property type="component" value="Unassembled WGS sequence"/>
</dbReference>
<evidence type="ECO:0000313" key="3">
    <source>
        <dbReference type="Proteomes" id="UP001198220"/>
    </source>
</evidence>
<dbReference type="Pfam" id="PF12784">
    <property type="entry name" value="PDDEXK_2"/>
    <property type="match status" value="1"/>
</dbReference>
<dbReference type="PANTHER" id="PTHR41317">
    <property type="entry name" value="PD-(D_E)XK NUCLEASE FAMILY TRANSPOSASE"/>
    <property type="match status" value="1"/>
</dbReference>
<dbReference type="NCBIfam" id="TIGR01784">
    <property type="entry name" value="T_den_put_tspse"/>
    <property type="match status" value="1"/>
</dbReference>
<comment type="caution">
    <text evidence="2">The sequence shown here is derived from an EMBL/GenBank/DDBJ whole genome shotgun (WGS) entry which is preliminary data.</text>
</comment>
<keyword evidence="3" id="KW-1185">Reference proteome</keyword>